<sequence length="291" mass="33519">MFDWGTYNALNTLTKAAVLGMRLTEIPPRDFSRKTRGLDYFEAYRDFATKAFTTIIAHGPYYNLVSDHPEIAKRILKAMRAAVKKAAMAGASIFNVHLGWRVFMDDRDLEAVADMVKKMLEVAPENMYISLETTYTRRQIGSLDEIKSIIEMVGSDRVIPSVQLENMFMYETRIDQHGNFIQADKQVNKDFWLNVLRKTLEISKGYLSLRFSQVTGVYFGRRLLKKRTPLGKGYPSIQPLAEALAQFMVREVRDKGLSLKMHIIYTGPPETKYEDTIDLYASIMRRVVQYI</sequence>
<accession>D7DBD8</accession>
<gene>
    <name evidence="2" type="ordered locus">Shell_0353</name>
</gene>
<feature type="domain" description="Xylose isomerase-like TIM barrel" evidence="1">
    <location>
        <begin position="15"/>
        <end position="245"/>
    </location>
</feature>
<dbReference type="GO" id="GO:0016853">
    <property type="term" value="F:isomerase activity"/>
    <property type="evidence" value="ECO:0007669"/>
    <property type="project" value="UniProtKB-KW"/>
</dbReference>
<dbReference type="EMBL" id="CP002051">
    <property type="protein sequence ID" value="ADI31485.1"/>
    <property type="molecule type" value="Genomic_DNA"/>
</dbReference>
<dbReference type="Pfam" id="PF01261">
    <property type="entry name" value="AP_endonuc_2"/>
    <property type="match status" value="1"/>
</dbReference>
<dbReference type="KEGG" id="shc:Shell_0353"/>
<evidence type="ECO:0000313" key="3">
    <source>
        <dbReference type="Proteomes" id="UP000002573"/>
    </source>
</evidence>
<dbReference type="SUPFAM" id="SSF51658">
    <property type="entry name" value="Xylose isomerase-like"/>
    <property type="match status" value="1"/>
</dbReference>
<evidence type="ECO:0000259" key="1">
    <source>
        <dbReference type="Pfam" id="PF01261"/>
    </source>
</evidence>
<dbReference type="AlphaFoldDB" id="D7DBD8"/>
<keyword evidence="2" id="KW-0413">Isomerase</keyword>
<dbReference type="InterPro" id="IPR013022">
    <property type="entry name" value="Xyl_isomerase-like_TIM-brl"/>
</dbReference>
<evidence type="ECO:0000313" key="2">
    <source>
        <dbReference type="EMBL" id="ADI31485.1"/>
    </source>
</evidence>
<reference evidence="3" key="1">
    <citation type="submission" date="2010-05" db="EMBL/GenBank/DDBJ databases">
        <title>Complete sequence of Staphylothermus hellenicus DSM 12710.</title>
        <authorList>
            <consortium name="US DOE Joint Genome Institute"/>
            <person name="Lucas S."/>
            <person name="Copeland A."/>
            <person name="Lapidus A."/>
            <person name="Cheng J.-F."/>
            <person name="Bruce D."/>
            <person name="Goodwin L."/>
            <person name="Pitluck S."/>
            <person name="Davenport K."/>
            <person name="Detter J.C."/>
            <person name="Han C."/>
            <person name="Tapia R."/>
            <person name="Larimer F."/>
            <person name="Land M."/>
            <person name="Hauser L."/>
            <person name="Kyrpides N."/>
            <person name="Mikhailova N."/>
            <person name="Anderson I.J."/>
            <person name="Woyke T."/>
        </authorList>
    </citation>
    <scope>NUCLEOTIDE SEQUENCE [LARGE SCALE GENOMIC DNA]</scope>
    <source>
        <strain evidence="3">DSM 12710 / JCM 10830 / BK20S6-10-b1 / P8</strain>
    </source>
</reference>
<reference evidence="2 3" key="2">
    <citation type="journal article" date="2011" name="Stand. Genomic Sci.">
        <title>Complete genome sequence of Staphylothermus hellenicus P8.</title>
        <authorList>
            <person name="Anderson I."/>
            <person name="Wirth R."/>
            <person name="Lucas S."/>
            <person name="Copeland A."/>
            <person name="Lapidus A."/>
            <person name="Cheng J.F."/>
            <person name="Goodwin L."/>
            <person name="Pitluck S."/>
            <person name="Davenport K."/>
            <person name="Detter J.C."/>
            <person name="Han C."/>
            <person name="Tapia R."/>
            <person name="Land M."/>
            <person name="Hauser L."/>
            <person name="Pati A."/>
            <person name="Mikhailova N."/>
            <person name="Woyke T."/>
            <person name="Klenk H.P."/>
            <person name="Kyrpides N."/>
            <person name="Ivanova N."/>
        </authorList>
    </citation>
    <scope>NUCLEOTIDE SEQUENCE [LARGE SCALE GENOMIC DNA]</scope>
    <source>
        <strain evidence="3">DSM 12710 / JCM 10830 / BK20S6-10-b1 / P8</strain>
    </source>
</reference>
<dbReference type="HOGENOM" id="CLU_955177_0_0_2"/>
<organism evidence="2 3">
    <name type="scientific">Staphylothermus hellenicus (strain DSM 12710 / JCM 10830 / BK20S6-10-b1 / P8)</name>
    <dbReference type="NCBI Taxonomy" id="591019"/>
    <lineage>
        <taxon>Archaea</taxon>
        <taxon>Thermoproteota</taxon>
        <taxon>Thermoprotei</taxon>
        <taxon>Desulfurococcales</taxon>
        <taxon>Desulfurococcaceae</taxon>
        <taxon>Staphylothermus</taxon>
    </lineage>
</organism>
<dbReference type="STRING" id="591019.Shell_0353"/>
<keyword evidence="3" id="KW-1185">Reference proteome</keyword>
<dbReference type="Gene3D" id="3.20.20.150">
    <property type="entry name" value="Divalent-metal-dependent TIM barrel enzymes"/>
    <property type="match status" value="1"/>
</dbReference>
<dbReference type="eggNOG" id="arCOG06583">
    <property type="taxonomic scope" value="Archaea"/>
</dbReference>
<name>D7DBD8_STAHD</name>
<protein>
    <submittedName>
        <fullName evidence="2">Xylose isomerase domain protein TIM barrel</fullName>
    </submittedName>
</protein>
<proteinExistence type="predicted"/>
<dbReference type="Proteomes" id="UP000002573">
    <property type="component" value="Chromosome"/>
</dbReference>
<dbReference type="InterPro" id="IPR036237">
    <property type="entry name" value="Xyl_isomerase-like_sf"/>
</dbReference>